<feature type="chain" id="PRO_5026300153" evidence="1">
    <location>
        <begin position="24"/>
        <end position="213"/>
    </location>
</feature>
<keyword evidence="3" id="KW-1185">Reference proteome</keyword>
<gene>
    <name evidence="2" type="ORF">GIW81_18695</name>
</gene>
<name>A0A6I3KUK2_9HYPH</name>
<keyword evidence="1" id="KW-0732">Signal</keyword>
<evidence type="ECO:0000313" key="3">
    <source>
        <dbReference type="Proteomes" id="UP000440694"/>
    </source>
</evidence>
<proteinExistence type="predicted"/>
<reference evidence="2 3" key="1">
    <citation type="submission" date="2019-11" db="EMBL/GenBank/DDBJ databases">
        <title>Identification of a novel strain.</title>
        <authorList>
            <person name="Xu Q."/>
            <person name="Wang G."/>
        </authorList>
    </citation>
    <scope>NUCLEOTIDE SEQUENCE [LARGE SCALE GENOMIC DNA]</scope>
    <source>
        <strain evidence="3">xq</strain>
    </source>
</reference>
<sequence length="213" mass="23208">MRFFCRGALASVLLTVTHCAASAAPDYIEAESGELASAYGEKVAERAFSDELTDTRAEMIKASLTPEQGCGDEPQFVLRDVYPYQVDPRDVMWIERYRVDCEKEQHRAILMLLNKDGKFQAVPMAPGTTLTDPQLQIDAGNIVRTAALTRGDGNCSESRVVDTEVAEKPEAAGKPWKENWSVLACGTIHDLEVAFTPSEAGGTNIAVVANPNE</sequence>
<organism evidence="2 3">
    <name type="scientific">Hyphomicrobium album</name>
    <dbReference type="NCBI Taxonomy" id="2665159"/>
    <lineage>
        <taxon>Bacteria</taxon>
        <taxon>Pseudomonadati</taxon>
        <taxon>Pseudomonadota</taxon>
        <taxon>Alphaproteobacteria</taxon>
        <taxon>Hyphomicrobiales</taxon>
        <taxon>Hyphomicrobiaceae</taxon>
        <taxon>Hyphomicrobium</taxon>
    </lineage>
</organism>
<protein>
    <submittedName>
        <fullName evidence="2">Uncharacterized protein</fullName>
    </submittedName>
</protein>
<dbReference type="RefSeq" id="WP_154740933.1">
    <property type="nucleotide sequence ID" value="NZ_WMBQ01000003.1"/>
</dbReference>
<comment type="caution">
    <text evidence="2">The sequence shown here is derived from an EMBL/GenBank/DDBJ whole genome shotgun (WGS) entry which is preliminary data.</text>
</comment>
<evidence type="ECO:0000256" key="1">
    <source>
        <dbReference type="SAM" id="SignalP"/>
    </source>
</evidence>
<dbReference type="AlphaFoldDB" id="A0A6I3KUK2"/>
<feature type="signal peptide" evidence="1">
    <location>
        <begin position="1"/>
        <end position="23"/>
    </location>
</feature>
<dbReference type="Proteomes" id="UP000440694">
    <property type="component" value="Unassembled WGS sequence"/>
</dbReference>
<accession>A0A6I3KUK2</accession>
<evidence type="ECO:0000313" key="2">
    <source>
        <dbReference type="EMBL" id="MTD96371.1"/>
    </source>
</evidence>
<dbReference type="EMBL" id="WMBQ01000003">
    <property type="protein sequence ID" value="MTD96371.1"/>
    <property type="molecule type" value="Genomic_DNA"/>
</dbReference>